<accession>A0AAJ7BXS8</accession>
<dbReference type="RefSeq" id="XP_015596974.1">
    <property type="nucleotide sequence ID" value="XM_015741488.2"/>
</dbReference>
<name>A0AAJ7BXS8_CEPCN</name>
<gene>
    <name evidence="3" type="primary">LOC107268571</name>
</gene>
<reference evidence="3" key="1">
    <citation type="submission" date="2025-08" db="UniProtKB">
        <authorList>
            <consortium name="RefSeq"/>
        </authorList>
    </citation>
    <scope>IDENTIFICATION</scope>
</reference>
<protein>
    <submittedName>
        <fullName evidence="3">Uncharacterized protein LOC107268571</fullName>
    </submittedName>
</protein>
<organism evidence="2 3">
    <name type="scientific">Cephus cinctus</name>
    <name type="common">Wheat stem sawfly</name>
    <dbReference type="NCBI Taxonomy" id="211228"/>
    <lineage>
        <taxon>Eukaryota</taxon>
        <taxon>Metazoa</taxon>
        <taxon>Ecdysozoa</taxon>
        <taxon>Arthropoda</taxon>
        <taxon>Hexapoda</taxon>
        <taxon>Insecta</taxon>
        <taxon>Pterygota</taxon>
        <taxon>Neoptera</taxon>
        <taxon>Endopterygota</taxon>
        <taxon>Hymenoptera</taxon>
        <taxon>Cephoidea</taxon>
        <taxon>Cephidae</taxon>
        <taxon>Cephus</taxon>
    </lineage>
</organism>
<evidence type="ECO:0000313" key="2">
    <source>
        <dbReference type="Proteomes" id="UP000694920"/>
    </source>
</evidence>
<sequence>MDECNGFIVQNTSEKSPQSQKIIQKRKSAIFQRRSLAPPIIDSNCTTNFNDGMKQLCDVECTKDNEIEEAFNLQEYIQSLKQERKLWQEKLSSRKRQRKDLTKQKDNILRSGQDLDLNVLSESERSFLLARPNYEHICSNGIKLSDVTDKVVMLNKCVHRLNNIFIQMMEDKVKDVTITIIRETD</sequence>
<evidence type="ECO:0000256" key="1">
    <source>
        <dbReference type="SAM" id="Coils"/>
    </source>
</evidence>
<feature type="coiled-coil region" evidence="1">
    <location>
        <begin position="63"/>
        <end position="97"/>
    </location>
</feature>
<dbReference type="AlphaFoldDB" id="A0AAJ7BXS8"/>
<proteinExistence type="predicted"/>
<keyword evidence="1" id="KW-0175">Coiled coil</keyword>
<dbReference type="Proteomes" id="UP000694920">
    <property type="component" value="Unplaced"/>
</dbReference>
<dbReference type="KEGG" id="ccin:107268571"/>
<evidence type="ECO:0000313" key="3">
    <source>
        <dbReference type="RefSeq" id="XP_015596974.1"/>
    </source>
</evidence>
<dbReference type="GeneID" id="107268571"/>
<keyword evidence="2" id="KW-1185">Reference proteome</keyword>